<dbReference type="EMBL" id="MT142831">
    <property type="protein sequence ID" value="QJA89217.1"/>
    <property type="molecule type" value="Genomic_DNA"/>
</dbReference>
<evidence type="ECO:0000313" key="1">
    <source>
        <dbReference type="EMBL" id="QJA89217.1"/>
    </source>
</evidence>
<protein>
    <submittedName>
        <fullName evidence="1">Uncharacterized protein</fullName>
    </submittedName>
</protein>
<sequence>MPKWKSTKEHPHGVWGSEVRLVKASVIRRGKVNKLLKLLKNEQFKEEDK</sequence>
<proteinExistence type="predicted"/>
<organism evidence="1">
    <name type="scientific">viral metagenome</name>
    <dbReference type="NCBI Taxonomy" id="1070528"/>
    <lineage>
        <taxon>unclassified sequences</taxon>
        <taxon>metagenomes</taxon>
        <taxon>organismal metagenomes</taxon>
    </lineage>
</organism>
<dbReference type="AlphaFoldDB" id="A0A6M3L3C2"/>
<name>A0A6M3L3C2_9ZZZZ</name>
<accession>A0A6M3L3C2</accession>
<reference evidence="1" key="1">
    <citation type="submission" date="2020-03" db="EMBL/GenBank/DDBJ databases">
        <title>The deep terrestrial virosphere.</title>
        <authorList>
            <person name="Holmfeldt K."/>
            <person name="Nilsson E."/>
            <person name="Simone D."/>
            <person name="Lopez-Fernandez M."/>
            <person name="Wu X."/>
            <person name="de Brujin I."/>
            <person name="Lundin D."/>
            <person name="Andersson A."/>
            <person name="Bertilsson S."/>
            <person name="Dopson M."/>
        </authorList>
    </citation>
    <scope>NUCLEOTIDE SEQUENCE</scope>
    <source>
        <strain evidence="1">MM415B02587</strain>
    </source>
</reference>
<gene>
    <name evidence="1" type="ORF">MM415B02587_0004</name>
</gene>